<keyword evidence="9" id="KW-0804">Transcription</keyword>
<feature type="compositionally biased region" description="Basic residues" evidence="10">
    <location>
        <begin position="200"/>
        <end position="210"/>
    </location>
</feature>
<comment type="caution">
    <text evidence="11">The sequence shown here is derived from an EMBL/GenBank/DDBJ whole genome shotgun (WGS) entry which is preliminary data.</text>
</comment>
<feature type="binding site" evidence="8">
    <location>
        <position position="230"/>
    </location>
    <ligand>
        <name>Mg(2+)</name>
        <dbReference type="ChEBI" id="CHEBI:18420"/>
    </ligand>
</feature>
<evidence type="ECO:0000313" key="11">
    <source>
        <dbReference type="EMBL" id="OWA50495.1"/>
    </source>
</evidence>
<dbReference type="EC" id="3.1.3.48" evidence="9"/>
<dbReference type="GO" id="GO:0005634">
    <property type="term" value="C:nucleus"/>
    <property type="evidence" value="ECO:0007669"/>
    <property type="project" value="TreeGrafter"/>
</dbReference>
<evidence type="ECO:0000256" key="2">
    <source>
        <dbReference type="ARBA" id="ARBA00022723"/>
    </source>
</evidence>
<dbReference type="PANTHER" id="PTHR10190">
    <property type="entry name" value="EYES ABSENT"/>
    <property type="match status" value="1"/>
</dbReference>
<dbReference type="SFLD" id="SFLDG01129">
    <property type="entry name" value="C1.5:_HAD__Beta-PGM__Phosphata"/>
    <property type="match status" value="1"/>
</dbReference>
<feature type="compositionally biased region" description="Polar residues" evidence="10">
    <location>
        <begin position="148"/>
        <end position="175"/>
    </location>
</feature>
<dbReference type="GO" id="GO:0004725">
    <property type="term" value="F:protein tyrosine phosphatase activity"/>
    <property type="evidence" value="ECO:0007669"/>
    <property type="project" value="UniProtKB-EC"/>
</dbReference>
<dbReference type="PANTHER" id="PTHR10190:SF16">
    <property type="entry name" value="DEVELOPMENTAL PROTEIN EYES ABSENT"/>
    <property type="match status" value="1"/>
</dbReference>
<comment type="cofactor">
    <cofactor evidence="8 9">
        <name>Mg(2+)</name>
        <dbReference type="ChEBI" id="CHEBI:18420"/>
    </cofactor>
    <text evidence="8 9">Binds 1 Mg(2+) ion per subunit.</text>
</comment>
<evidence type="ECO:0000256" key="8">
    <source>
        <dbReference type="PIRSR" id="PIRSR628472-2"/>
    </source>
</evidence>
<evidence type="ECO:0000256" key="4">
    <source>
        <dbReference type="ARBA" id="ARBA00022842"/>
    </source>
</evidence>
<comment type="similarity">
    <text evidence="1 9">Belongs to the HAD-like hydrolase superfamily. EYA family.</text>
</comment>
<dbReference type="InterPro" id="IPR038102">
    <property type="entry name" value="EYA_dom_sf"/>
</dbReference>
<keyword evidence="4 8" id="KW-0460">Magnesium</keyword>
<evidence type="ECO:0000256" key="9">
    <source>
        <dbReference type="RuleBase" id="RU362036"/>
    </source>
</evidence>
<comment type="catalytic activity">
    <reaction evidence="6 9">
        <text>O-phospho-L-tyrosyl-[protein] + H2O = L-tyrosyl-[protein] + phosphate</text>
        <dbReference type="Rhea" id="RHEA:10684"/>
        <dbReference type="Rhea" id="RHEA-COMP:10136"/>
        <dbReference type="Rhea" id="RHEA-COMP:20101"/>
        <dbReference type="ChEBI" id="CHEBI:15377"/>
        <dbReference type="ChEBI" id="CHEBI:43474"/>
        <dbReference type="ChEBI" id="CHEBI:46858"/>
        <dbReference type="ChEBI" id="CHEBI:61978"/>
        <dbReference type="EC" id="3.1.3.48"/>
    </reaction>
</comment>
<dbReference type="GO" id="GO:0045739">
    <property type="term" value="P:positive regulation of DNA repair"/>
    <property type="evidence" value="ECO:0007669"/>
    <property type="project" value="TreeGrafter"/>
</dbReference>
<evidence type="ECO:0000256" key="5">
    <source>
        <dbReference type="ARBA" id="ARBA00022912"/>
    </source>
</evidence>
<dbReference type="EMBL" id="MTYJ01000194">
    <property type="protein sequence ID" value="OWA50495.1"/>
    <property type="molecule type" value="Genomic_DNA"/>
</dbReference>
<organism evidence="11 12">
    <name type="scientific">Hypsibius exemplaris</name>
    <name type="common">Freshwater tardigrade</name>
    <dbReference type="NCBI Taxonomy" id="2072580"/>
    <lineage>
        <taxon>Eukaryota</taxon>
        <taxon>Metazoa</taxon>
        <taxon>Ecdysozoa</taxon>
        <taxon>Tardigrada</taxon>
        <taxon>Eutardigrada</taxon>
        <taxon>Parachela</taxon>
        <taxon>Hypsibioidea</taxon>
        <taxon>Hypsibiidae</taxon>
        <taxon>Hypsibius</taxon>
    </lineage>
</organism>
<keyword evidence="9" id="KW-0805">Transcription regulation</keyword>
<evidence type="ECO:0000256" key="1">
    <source>
        <dbReference type="ARBA" id="ARBA00010501"/>
    </source>
</evidence>
<keyword evidence="12" id="KW-1185">Reference proteome</keyword>
<name>A0A9X6RK10_HYPEX</name>
<dbReference type="GO" id="GO:2001240">
    <property type="term" value="P:negative regulation of extrinsic apoptotic signaling pathway in absence of ligand"/>
    <property type="evidence" value="ECO:0007669"/>
    <property type="project" value="TreeGrafter"/>
</dbReference>
<proteinExistence type="inferred from homology"/>
<evidence type="ECO:0000256" key="10">
    <source>
        <dbReference type="SAM" id="MobiDB-lite"/>
    </source>
</evidence>
<feature type="active site" description="Nucleophile" evidence="7">
    <location>
        <position position="230"/>
    </location>
</feature>
<dbReference type="InterPro" id="IPR006545">
    <property type="entry name" value="EYA_dom"/>
</dbReference>
<dbReference type="GO" id="GO:0046872">
    <property type="term" value="F:metal ion binding"/>
    <property type="evidence" value="ECO:0007669"/>
    <property type="project" value="UniProtKB-KW"/>
</dbReference>
<feature type="binding site" evidence="8">
    <location>
        <position position="232"/>
    </location>
    <ligand>
        <name>Mg(2+)</name>
        <dbReference type="ChEBI" id="CHEBI:18420"/>
    </ligand>
</feature>
<reference evidence="12" key="1">
    <citation type="submission" date="2017-01" db="EMBL/GenBank/DDBJ databases">
        <title>Comparative genomics of anhydrobiosis in the tardigrade Hypsibius dujardini.</title>
        <authorList>
            <person name="Yoshida Y."/>
            <person name="Koutsovoulos G."/>
            <person name="Laetsch D."/>
            <person name="Stevens L."/>
            <person name="Kumar S."/>
            <person name="Horikawa D."/>
            <person name="Ishino K."/>
            <person name="Komine S."/>
            <person name="Tomita M."/>
            <person name="Blaxter M."/>
            <person name="Arakawa K."/>
        </authorList>
    </citation>
    <scope>NUCLEOTIDE SEQUENCE [LARGE SCALE GENOMIC DNA]</scope>
    <source>
        <strain evidence="12">Z151</strain>
    </source>
</reference>
<evidence type="ECO:0000256" key="6">
    <source>
        <dbReference type="ARBA" id="ARBA00051722"/>
    </source>
</evidence>
<dbReference type="AlphaFoldDB" id="A0A9X6RK10"/>
<keyword evidence="5 9" id="KW-0904">Protein phosphatase</keyword>
<dbReference type="NCBIfam" id="TIGR01658">
    <property type="entry name" value="EYA-cons_domain"/>
    <property type="match status" value="1"/>
</dbReference>
<dbReference type="Proteomes" id="UP000192578">
    <property type="component" value="Unassembled WGS sequence"/>
</dbReference>
<dbReference type="Gene3D" id="3.40.50.12350">
    <property type="match status" value="1"/>
</dbReference>
<evidence type="ECO:0000256" key="3">
    <source>
        <dbReference type="ARBA" id="ARBA00022801"/>
    </source>
</evidence>
<dbReference type="GO" id="GO:0030154">
    <property type="term" value="P:cell differentiation"/>
    <property type="evidence" value="ECO:0007669"/>
    <property type="project" value="TreeGrafter"/>
</dbReference>
<gene>
    <name evidence="11" type="ORF">BV898_15008</name>
</gene>
<dbReference type="InterPro" id="IPR028472">
    <property type="entry name" value="EYA"/>
</dbReference>
<keyword evidence="2 8" id="KW-0479">Metal-binding</keyword>
<dbReference type="SFLD" id="SFLDS00003">
    <property type="entry name" value="Haloacid_Dehalogenase"/>
    <property type="match status" value="1"/>
</dbReference>
<dbReference type="OrthoDB" id="167668at2759"/>
<feature type="region of interest" description="Disordered" evidence="10">
    <location>
        <begin position="148"/>
        <end position="224"/>
    </location>
</feature>
<protein>
    <recommendedName>
        <fullName evidence="9">Eyes absent homolog</fullName>
        <ecNumber evidence="9">3.1.3.48</ecNumber>
    </recommendedName>
</protein>
<evidence type="ECO:0000313" key="12">
    <source>
        <dbReference type="Proteomes" id="UP000192578"/>
    </source>
</evidence>
<accession>A0A9X6RK10</accession>
<keyword evidence="3 9" id="KW-0378">Hydrolase</keyword>
<feature type="active site" description="Proton donor" evidence="7">
    <location>
        <position position="232"/>
    </location>
</feature>
<evidence type="ECO:0000256" key="7">
    <source>
        <dbReference type="PIRSR" id="PIRSR628472-1"/>
    </source>
</evidence>
<sequence length="496" mass="54018">MQAYPSMSNGHGQSYALANPAAAASSFYAAQSSPSAYSAMLPSAYVTGRSLKQSGQSTAGYLTSPYGAPFPVQSVQTPYASAYPGGPYNGAFSSSPSCSSPGFTAQQALDYSSYANYAQNPAYAYYSQGYAPAFMSAAQAAQAQAQNPTNLTTTSGAGSASYQLPQNPTSTDSHYSSNSTATTTPSPPLKENGSNGSTGKKGRTKARGRKQNNPSPPPESDNMERVFIWDLDETIIFLHTMLHPDAYPAFHTKMIDPHSTREAGESMETLITQVAMDNFFHYDLEDCDQVHIDDVASDDNNQDLSGYNFAADGFRAISPNGNLCMASGVRGGVDWMRKLAFRYRRIKEIYNMYKGNAGALCGFKRDELHQLREQLDESCNHWSSIAIKCLGIISRRTKSTNVLVTNNQLVAGISKVLLFGLGPLFPVDNIYSSTKVGRESCFERIAHRFGKSCTFVVVGNKLDVEMAAKEHKFPYWRVNTLSQLLNLQVALENDHL</sequence>